<organism evidence="4 5">
    <name type="scientific">Cytobacillus solani</name>
    <dbReference type="NCBI Taxonomy" id="1637975"/>
    <lineage>
        <taxon>Bacteria</taxon>
        <taxon>Bacillati</taxon>
        <taxon>Bacillota</taxon>
        <taxon>Bacilli</taxon>
        <taxon>Bacillales</taxon>
        <taxon>Bacillaceae</taxon>
        <taxon>Cytobacillus</taxon>
    </lineage>
</organism>
<gene>
    <name evidence="4" type="ORF">AN957_05290</name>
</gene>
<keyword evidence="1" id="KW-0812">Transmembrane</keyword>
<evidence type="ECO:0000313" key="4">
    <source>
        <dbReference type="EMBL" id="KQL18085.1"/>
    </source>
</evidence>
<dbReference type="SMART" id="SM00327">
    <property type="entry name" value="VWA"/>
    <property type="match status" value="1"/>
</dbReference>
<keyword evidence="5" id="KW-1185">Reference proteome</keyword>
<dbReference type="Pfam" id="PF00092">
    <property type="entry name" value="VWA"/>
    <property type="match status" value="1"/>
</dbReference>
<dbReference type="PANTHER" id="PTHR10579:SF43">
    <property type="entry name" value="ZINC FINGER (C3HC4-TYPE RING FINGER) FAMILY PROTEIN"/>
    <property type="match status" value="1"/>
</dbReference>
<dbReference type="Gene3D" id="3.40.50.410">
    <property type="entry name" value="von Willebrand factor, type A domain"/>
    <property type="match status" value="1"/>
</dbReference>
<dbReference type="PROSITE" id="PS50234">
    <property type="entry name" value="VWFA"/>
    <property type="match status" value="1"/>
</dbReference>
<feature type="chain" id="PRO_5039563311" description="VWFA domain-containing protein" evidence="2">
    <location>
        <begin position="27"/>
        <end position="591"/>
    </location>
</feature>
<dbReference type="InterPro" id="IPR002035">
    <property type="entry name" value="VWF_A"/>
</dbReference>
<dbReference type="CDD" id="cd00198">
    <property type="entry name" value="vWFA"/>
    <property type="match status" value="1"/>
</dbReference>
<proteinExistence type="predicted"/>
<feature type="transmembrane region" description="Helical" evidence="1">
    <location>
        <begin position="453"/>
        <end position="474"/>
    </location>
</feature>
<sequence>MKVHKYAAFFLLCLLLLNSLILTDSAAANISTDAQKMDAVLVVDVSNSMKDSDKNKISNEAMKMFIDMLSKNGDKVGMVAYTDQIIREKALMKIGSDADKNDFKKYIDTLSLGAYTDIAVGVSEAVKILDAGKETDHTPLIILLTDGNNYLNPNSDRTEELSGKELDEAIRKSKSEGYPIYTIGLNADGTLNKMILEKLSGETGGKFFTTTTADDLPRILSEIFANHLKLKVIPITNLTGNGQFQDVNIEIPNNSVMEANISITSGNPIEAKLFSPDGKEVEIPSIDVYYSKSKAYSLIKLIKPESGNWKVQIKGVQKDKIDINMVFNYDLGLRLEEPATSNYKKGDMIEILSFLESNGQKVNSPELYQSMNAKLIVSDTASNTISELSLTNDGKSFHGEFTIPEDKKYELKVVAEDNSFYRETDPIIIDASVMAAAASAAPEKVENKKDFPWLLYVMIGIGLIFLAALAFYILSFIKKANKGFIDQIVVEIRDEDTGEKTTPQYRKLNTFKGKIKLHQLLQLAPELIETESVILVPGKNDTLTLFNKGEVIIEKAGRAVDASKGITIKKNDRLKAKLNKVNKSISLDYLI</sequence>
<dbReference type="InterPro" id="IPR036465">
    <property type="entry name" value="vWFA_dom_sf"/>
</dbReference>
<feature type="domain" description="VWFA" evidence="3">
    <location>
        <begin position="38"/>
        <end position="223"/>
    </location>
</feature>
<reference evidence="4 5" key="1">
    <citation type="submission" date="2015-09" db="EMBL/GenBank/DDBJ databases">
        <title>Genome sequencing project for genomic taxonomy and phylogenomics of Bacillus-like bacteria.</title>
        <authorList>
            <person name="Liu B."/>
            <person name="Wang J."/>
            <person name="Zhu Y."/>
            <person name="Liu G."/>
            <person name="Chen Q."/>
            <person name="Chen Z."/>
            <person name="Lan J."/>
            <person name="Che J."/>
            <person name="Ge C."/>
            <person name="Shi H."/>
            <person name="Pan Z."/>
            <person name="Liu X."/>
        </authorList>
    </citation>
    <scope>NUCLEOTIDE SEQUENCE [LARGE SCALE GENOMIC DNA]</scope>
    <source>
        <strain evidence="4 5">FJAT-18043</strain>
    </source>
</reference>
<protein>
    <recommendedName>
        <fullName evidence="3">VWFA domain-containing protein</fullName>
    </recommendedName>
</protein>
<evidence type="ECO:0000256" key="2">
    <source>
        <dbReference type="SAM" id="SignalP"/>
    </source>
</evidence>
<dbReference type="EMBL" id="LJIX01000006">
    <property type="protein sequence ID" value="KQL18085.1"/>
    <property type="molecule type" value="Genomic_DNA"/>
</dbReference>
<dbReference type="AlphaFoldDB" id="A0A0Q3T3T3"/>
<accession>A0A0Q3T3T3</accession>
<comment type="caution">
    <text evidence="4">The sequence shown here is derived from an EMBL/GenBank/DDBJ whole genome shotgun (WGS) entry which is preliminary data.</text>
</comment>
<evidence type="ECO:0000259" key="3">
    <source>
        <dbReference type="PROSITE" id="PS50234"/>
    </source>
</evidence>
<evidence type="ECO:0000313" key="5">
    <source>
        <dbReference type="Proteomes" id="UP000050996"/>
    </source>
</evidence>
<dbReference type="InterPro" id="IPR051266">
    <property type="entry name" value="CLCR"/>
</dbReference>
<evidence type="ECO:0000256" key="1">
    <source>
        <dbReference type="SAM" id="Phobius"/>
    </source>
</evidence>
<name>A0A0Q3T3T3_9BACI</name>
<dbReference type="PATRIC" id="fig|1637975.4.peg.756"/>
<feature type="signal peptide" evidence="2">
    <location>
        <begin position="1"/>
        <end position="26"/>
    </location>
</feature>
<dbReference type="SUPFAM" id="SSF53300">
    <property type="entry name" value="vWA-like"/>
    <property type="match status" value="1"/>
</dbReference>
<keyword evidence="1" id="KW-0472">Membrane</keyword>
<dbReference type="RefSeq" id="WP_056682740.1">
    <property type="nucleotide sequence ID" value="NZ_LJIX01000006.1"/>
</dbReference>
<keyword evidence="2" id="KW-0732">Signal</keyword>
<dbReference type="PANTHER" id="PTHR10579">
    <property type="entry name" value="CALCIUM-ACTIVATED CHLORIDE CHANNEL REGULATOR"/>
    <property type="match status" value="1"/>
</dbReference>
<keyword evidence="1" id="KW-1133">Transmembrane helix</keyword>
<dbReference type="STRING" id="1637975.AN957_05290"/>
<dbReference type="Proteomes" id="UP000050996">
    <property type="component" value="Unassembled WGS sequence"/>
</dbReference>